<keyword evidence="4 5" id="KW-0131">Cell cycle</keyword>
<comment type="similarity">
    <text evidence="5">Belongs to the ZapD family.</text>
</comment>
<dbReference type="EMBL" id="QGTT01000007">
    <property type="protein sequence ID" value="PWW12994.1"/>
    <property type="molecule type" value="Genomic_DNA"/>
</dbReference>
<dbReference type="InterPro" id="IPR027462">
    <property type="entry name" value="ZapD_C"/>
</dbReference>
<dbReference type="NCBIfam" id="NF003655">
    <property type="entry name" value="PRK05287.1-3"/>
    <property type="match status" value="1"/>
</dbReference>
<keyword evidence="2 5" id="KW-0132">Cell division</keyword>
<gene>
    <name evidence="5" type="primary">zapD</name>
    <name evidence="6" type="ORF">DET45_10724</name>
</gene>
<dbReference type="GO" id="GO:0000917">
    <property type="term" value="P:division septum assembly"/>
    <property type="evidence" value="ECO:0007669"/>
    <property type="project" value="UniProtKB-KW"/>
</dbReference>
<dbReference type="HAMAP" id="MF_01092">
    <property type="entry name" value="ZapD"/>
    <property type="match status" value="1"/>
</dbReference>
<comment type="subunit">
    <text evidence="5">Interacts with FtsZ.</text>
</comment>
<dbReference type="Pfam" id="PF07072">
    <property type="entry name" value="ZapD"/>
    <property type="match status" value="1"/>
</dbReference>
<organism evidence="6 7">
    <name type="scientific">Pseudidiomarina maritima</name>
    <dbReference type="NCBI Taxonomy" id="519453"/>
    <lineage>
        <taxon>Bacteria</taxon>
        <taxon>Pseudomonadati</taxon>
        <taxon>Pseudomonadota</taxon>
        <taxon>Gammaproteobacteria</taxon>
        <taxon>Alteromonadales</taxon>
        <taxon>Idiomarinaceae</taxon>
        <taxon>Pseudidiomarina</taxon>
    </lineage>
</organism>
<dbReference type="Gene3D" id="2.60.440.10">
    <property type="entry name" value="YacF-like domains"/>
    <property type="match status" value="1"/>
</dbReference>
<dbReference type="InterPro" id="IPR009777">
    <property type="entry name" value="ZapD"/>
</dbReference>
<evidence type="ECO:0000256" key="4">
    <source>
        <dbReference type="ARBA" id="ARBA00023306"/>
    </source>
</evidence>
<evidence type="ECO:0000256" key="3">
    <source>
        <dbReference type="ARBA" id="ARBA00023210"/>
    </source>
</evidence>
<keyword evidence="7" id="KW-1185">Reference proteome</keyword>
<dbReference type="Gene3D" id="1.10.3900.10">
    <property type="entry name" value="YacF-like"/>
    <property type="match status" value="1"/>
</dbReference>
<keyword evidence="3 5" id="KW-0717">Septation</keyword>
<dbReference type="OrthoDB" id="5294622at2"/>
<dbReference type="STRING" id="519453.SAMN04488070_1290"/>
<dbReference type="PANTHER" id="PTHR39455:SF1">
    <property type="entry name" value="CELL DIVISION PROTEIN ZAPD"/>
    <property type="match status" value="1"/>
</dbReference>
<keyword evidence="1 5" id="KW-0963">Cytoplasm</keyword>
<dbReference type="NCBIfam" id="NF003656">
    <property type="entry name" value="PRK05287.1-4"/>
    <property type="match status" value="1"/>
</dbReference>
<evidence type="ECO:0000256" key="1">
    <source>
        <dbReference type="ARBA" id="ARBA00022490"/>
    </source>
</evidence>
<reference evidence="6 7" key="1">
    <citation type="submission" date="2018-05" db="EMBL/GenBank/DDBJ databases">
        <title>Freshwater and sediment microbial communities from various areas in North America, analyzing microbe dynamics in response to fracking.</title>
        <authorList>
            <person name="Lamendella R."/>
        </authorList>
    </citation>
    <scope>NUCLEOTIDE SEQUENCE [LARGE SCALE GENOMIC DNA]</scope>
    <source>
        <strain evidence="6 7">125B1</strain>
    </source>
</reference>
<comment type="function">
    <text evidence="5">Cell division factor that enhances FtsZ-ring assembly. Directly interacts with FtsZ and promotes bundling of FtsZ protofilaments, with a reduction in FtsZ GTPase activity.</text>
</comment>
<dbReference type="GO" id="GO:0032153">
    <property type="term" value="C:cell division site"/>
    <property type="evidence" value="ECO:0007669"/>
    <property type="project" value="TreeGrafter"/>
</dbReference>
<comment type="subcellular location">
    <subcellularLocation>
        <location evidence="5">Cytoplasm</location>
    </subcellularLocation>
    <text evidence="5">Localizes to mid-cell in an FtsZ-dependent manner.</text>
</comment>
<dbReference type="Proteomes" id="UP000246964">
    <property type="component" value="Unassembled WGS sequence"/>
</dbReference>
<dbReference type="AlphaFoldDB" id="A0A317Q9Z9"/>
<evidence type="ECO:0000256" key="5">
    <source>
        <dbReference type="HAMAP-Rule" id="MF_01092"/>
    </source>
</evidence>
<protein>
    <recommendedName>
        <fullName evidence="5">Cell division protein ZapD</fullName>
    </recommendedName>
    <alternativeName>
        <fullName evidence="5">Z ring-associated protein D</fullName>
    </alternativeName>
</protein>
<sequence>MIEAMHNNDNQPMIAYEYPLLERVRTYLRLEHILAALQPHTPVTQQNYTRYFSALFAILDICERSDVRTDVQKDLDKRRAQLQVWSQHPEVNHDQLQQTMQRVHGALSAIQPLNRVGSALKQDRLLSVIRQRFAMPGGTCNFDVPQLHYWLHLPQATRDQDTAAWWAELDVLMRGLALELELLRGQARFNRVVASNGLLQESTEPLSLLRIKVAPEVAAYPVISGHKQRFSIRFMRYEPVNGRASVDHDVAFDLALCP</sequence>
<proteinExistence type="inferred from homology"/>
<dbReference type="GO" id="GO:0043093">
    <property type="term" value="P:FtsZ-dependent cytokinesis"/>
    <property type="evidence" value="ECO:0007669"/>
    <property type="project" value="UniProtKB-UniRule"/>
</dbReference>
<name>A0A317Q9Z9_9GAMM</name>
<evidence type="ECO:0000313" key="7">
    <source>
        <dbReference type="Proteomes" id="UP000246964"/>
    </source>
</evidence>
<comment type="caution">
    <text evidence="6">The sequence shown here is derived from an EMBL/GenBank/DDBJ whole genome shotgun (WGS) entry which is preliminary data.</text>
</comment>
<evidence type="ECO:0000256" key="2">
    <source>
        <dbReference type="ARBA" id="ARBA00022618"/>
    </source>
</evidence>
<dbReference type="SUPFAM" id="SSF160950">
    <property type="entry name" value="YacF-like"/>
    <property type="match status" value="1"/>
</dbReference>
<evidence type="ECO:0000313" key="6">
    <source>
        <dbReference type="EMBL" id="PWW12994.1"/>
    </source>
</evidence>
<dbReference type="PANTHER" id="PTHR39455">
    <property type="entry name" value="CELL DIVISION PROTEIN ZAPD"/>
    <property type="match status" value="1"/>
</dbReference>
<dbReference type="InterPro" id="IPR036268">
    <property type="entry name" value="ZapD_sf"/>
</dbReference>
<dbReference type="GO" id="GO:0005737">
    <property type="term" value="C:cytoplasm"/>
    <property type="evidence" value="ECO:0007669"/>
    <property type="project" value="UniProtKB-SubCell"/>
</dbReference>
<accession>A0A317Q9Z9</accession>